<dbReference type="Proteomes" id="UP000789702">
    <property type="component" value="Unassembled WGS sequence"/>
</dbReference>
<dbReference type="EMBL" id="CAJVPU010025146">
    <property type="protein sequence ID" value="CAG8695108.1"/>
    <property type="molecule type" value="Genomic_DNA"/>
</dbReference>
<feature type="non-terminal residue" evidence="1">
    <location>
        <position position="1"/>
    </location>
</feature>
<organism evidence="1 2">
    <name type="scientific">Dentiscutata heterogama</name>
    <dbReference type="NCBI Taxonomy" id="1316150"/>
    <lineage>
        <taxon>Eukaryota</taxon>
        <taxon>Fungi</taxon>
        <taxon>Fungi incertae sedis</taxon>
        <taxon>Mucoromycota</taxon>
        <taxon>Glomeromycotina</taxon>
        <taxon>Glomeromycetes</taxon>
        <taxon>Diversisporales</taxon>
        <taxon>Gigasporaceae</taxon>
        <taxon>Dentiscutata</taxon>
    </lineage>
</organism>
<proteinExistence type="predicted"/>
<name>A0ACA9P8E5_9GLOM</name>
<evidence type="ECO:0000313" key="1">
    <source>
        <dbReference type="EMBL" id="CAG8695108.1"/>
    </source>
</evidence>
<accession>A0ACA9P8E5</accession>
<comment type="caution">
    <text evidence="1">The sequence shown here is derived from an EMBL/GenBank/DDBJ whole genome shotgun (WGS) entry which is preliminary data.</text>
</comment>
<reference evidence="1" key="1">
    <citation type="submission" date="2021-06" db="EMBL/GenBank/DDBJ databases">
        <authorList>
            <person name="Kallberg Y."/>
            <person name="Tangrot J."/>
            <person name="Rosling A."/>
        </authorList>
    </citation>
    <scope>NUCLEOTIDE SEQUENCE</scope>
    <source>
        <strain evidence="1">IL203A</strain>
    </source>
</reference>
<gene>
    <name evidence="1" type="ORF">DHETER_LOCUS11456</name>
</gene>
<keyword evidence="2" id="KW-1185">Reference proteome</keyword>
<feature type="non-terminal residue" evidence="1">
    <location>
        <position position="175"/>
    </location>
</feature>
<protein>
    <submittedName>
        <fullName evidence="1">1759_t:CDS:1</fullName>
    </submittedName>
</protein>
<sequence length="175" mass="19964">SNDGVPKENFPSMLYDNEVPLNLLCDVSGFTPTLQSAFTANQLNDSPTTSTDIALSDNMFNSSYLEFEENQFAPIMRGQKMNSLHFIPYDVNPANRSIRKKSKTKIKKPQKPSNCFIIYRNEKLPEVMKKYPNITQGKASKIIGEMWSIELSEERLNFENKAKEANIHQQKPKGI</sequence>
<evidence type="ECO:0000313" key="2">
    <source>
        <dbReference type="Proteomes" id="UP000789702"/>
    </source>
</evidence>